<name>A3XGI6_LEEBM</name>
<dbReference type="InterPro" id="IPR029044">
    <property type="entry name" value="Nucleotide-diphossugar_trans"/>
</dbReference>
<dbReference type="AlphaFoldDB" id="A3XGI6"/>
<dbReference type="RefSeq" id="WP_009781256.1">
    <property type="nucleotide sequence ID" value="NZ_CH672395.1"/>
</dbReference>
<organism evidence="2 3">
    <name type="scientific">Leeuwenhoekiella blandensis (strain CECT 7118 / CCUG 51940 / KCTC 22103 / MED217)</name>
    <name type="common">Flavobacterium sp. (strain MED217)</name>
    <dbReference type="NCBI Taxonomy" id="398720"/>
    <lineage>
        <taxon>Bacteria</taxon>
        <taxon>Pseudomonadati</taxon>
        <taxon>Bacteroidota</taxon>
        <taxon>Flavobacteriia</taxon>
        <taxon>Flavobacteriales</taxon>
        <taxon>Flavobacteriaceae</taxon>
        <taxon>Leeuwenhoekiella</taxon>
    </lineage>
</organism>
<dbReference type="eggNOG" id="COG1215">
    <property type="taxonomic scope" value="Bacteria"/>
</dbReference>
<accession>A3XGI6</accession>
<dbReference type="Pfam" id="PF00535">
    <property type="entry name" value="Glycos_transf_2"/>
    <property type="match status" value="1"/>
</dbReference>
<evidence type="ECO:0000313" key="3">
    <source>
        <dbReference type="Proteomes" id="UP000001601"/>
    </source>
</evidence>
<gene>
    <name evidence="2" type="ORF">MED217_14515</name>
</gene>
<dbReference type="CDD" id="cd00761">
    <property type="entry name" value="Glyco_tranf_GTA_type"/>
    <property type="match status" value="1"/>
</dbReference>
<dbReference type="InterPro" id="IPR001173">
    <property type="entry name" value="Glyco_trans_2-like"/>
</dbReference>
<dbReference type="OrthoDB" id="1116632at2"/>
<feature type="domain" description="Glycosyltransferase 2-like" evidence="1">
    <location>
        <begin position="45"/>
        <end position="166"/>
    </location>
</feature>
<keyword evidence="3" id="KW-1185">Reference proteome</keyword>
<dbReference type="STRING" id="398720.MED217_14515"/>
<sequence>MRDGLNPQKKDALVACTYNHRVIMVVYIPEFRGYYAKMFEVFKLSIESLIKTLPKTSAITLVDNSSCEEVKNYQIELHKAGKIESLILLADNIGKIDAQIGAARMSREPLITLTDCDILFDIDWVQETIKVFNTIPKTGSVAPYPSRRSLTYATFSVQEAILKRKYKLEFKPIPENFENYNMFLESINWQKEINQNALWPILNVGNVKAVVGSDHQVLTLRRDILFNTVPFEPSYIKVGNHSEENYVDLPIDVFGFFRLSLNKYKAFHMGNSPEAWMYDKLNHLSYKSESLILKLDVNMKYPRSKNRLQFQLRKKLIKELFKFYVPKAYKN</sequence>
<dbReference type="SUPFAM" id="SSF53448">
    <property type="entry name" value="Nucleotide-diphospho-sugar transferases"/>
    <property type="match status" value="1"/>
</dbReference>
<dbReference type="HOGENOM" id="CLU_820663_0_0_10"/>
<dbReference type="EMBL" id="AANC01000001">
    <property type="protein sequence ID" value="EAQ50764.1"/>
    <property type="molecule type" value="Genomic_DNA"/>
</dbReference>
<dbReference type="Proteomes" id="UP000001601">
    <property type="component" value="Unassembled WGS sequence"/>
</dbReference>
<dbReference type="Gene3D" id="3.90.550.10">
    <property type="entry name" value="Spore Coat Polysaccharide Biosynthesis Protein SpsA, Chain A"/>
    <property type="match status" value="1"/>
</dbReference>
<evidence type="ECO:0000259" key="1">
    <source>
        <dbReference type="Pfam" id="PF00535"/>
    </source>
</evidence>
<comment type="caution">
    <text evidence="2">The sequence shown here is derived from an EMBL/GenBank/DDBJ whole genome shotgun (WGS) entry which is preliminary data.</text>
</comment>
<evidence type="ECO:0000313" key="2">
    <source>
        <dbReference type="EMBL" id="EAQ50764.1"/>
    </source>
</evidence>
<protein>
    <recommendedName>
        <fullName evidence="1">Glycosyltransferase 2-like domain-containing protein</fullName>
    </recommendedName>
</protein>
<proteinExistence type="predicted"/>
<reference evidence="2 3" key="1">
    <citation type="journal article" date="2007" name="Nature">
        <title>Light stimulates growth of proteorhodopsin-containing marine Flavobacteria.</title>
        <authorList>
            <person name="Gomez-Consarnau L."/>
            <person name="Gonzalez J.M."/>
            <person name="Coll-Llado M."/>
            <person name="Gourdon P."/>
            <person name="Pascher T."/>
            <person name="Neutze R."/>
            <person name="Pedros-Alio C."/>
            <person name="Pinhassi J."/>
        </authorList>
    </citation>
    <scope>NUCLEOTIDE SEQUENCE [LARGE SCALE GENOMIC DNA]</scope>
    <source>
        <strain evidence="2 3">MED217</strain>
    </source>
</reference>